<dbReference type="SMART" id="SM00409">
    <property type="entry name" value="IG"/>
    <property type="match status" value="1"/>
</dbReference>
<dbReference type="InterPro" id="IPR050413">
    <property type="entry name" value="TCR_beta_variable"/>
</dbReference>
<reference key="1">
    <citation type="journal article" date="2007" name="Nature">
        <title>The medaka draft genome and insights into vertebrate genome evolution.</title>
        <authorList>
            <person name="Kasahara M."/>
            <person name="Naruse K."/>
            <person name="Sasaki S."/>
            <person name="Nakatani Y."/>
            <person name="Qu W."/>
            <person name="Ahsan B."/>
            <person name="Yamada T."/>
            <person name="Nagayasu Y."/>
            <person name="Doi K."/>
            <person name="Kasai Y."/>
            <person name="Jindo T."/>
            <person name="Kobayashi D."/>
            <person name="Shimada A."/>
            <person name="Toyoda A."/>
            <person name="Kuroki Y."/>
            <person name="Fujiyama A."/>
            <person name="Sasaki T."/>
            <person name="Shimizu A."/>
            <person name="Asakawa S."/>
            <person name="Shimizu N."/>
            <person name="Hashimoto S."/>
            <person name="Yang J."/>
            <person name="Lee Y."/>
            <person name="Matsushima K."/>
            <person name="Sugano S."/>
            <person name="Sakaizumi M."/>
            <person name="Narita T."/>
            <person name="Ohishi K."/>
            <person name="Haga S."/>
            <person name="Ohta F."/>
            <person name="Nomoto H."/>
            <person name="Nogata K."/>
            <person name="Morishita T."/>
            <person name="Endo T."/>
            <person name="Shin-I T."/>
            <person name="Takeda H."/>
            <person name="Morishita S."/>
            <person name="Kohara Y."/>
        </authorList>
    </citation>
    <scope>NUCLEOTIDE SEQUENCE [LARGE SCALE GENOMIC DNA]</scope>
    <source>
        <strain>Hd-rR</strain>
    </source>
</reference>
<reference evidence="6" key="4">
    <citation type="submission" date="2025-09" db="UniProtKB">
        <authorList>
            <consortium name="Ensembl"/>
        </authorList>
    </citation>
    <scope>IDENTIFICATION</scope>
    <source>
        <strain evidence="6">HSOK</strain>
    </source>
</reference>
<evidence type="ECO:0000259" key="5">
    <source>
        <dbReference type="PROSITE" id="PS50835"/>
    </source>
</evidence>
<dbReference type="PROSITE" id="PS50835">
    <property type="entry name" value="IG_LIKE"/>
    <property type="match status" value="1"/>
</dbReference>
<keyword evidence="1 4" id="KW-0732">Signal</keyword>
<sequence length="163" mass="18363">MCYLMLFFLCFLDFCQTLDVHQDPSDIVIEPSSTVQIVCTHEKTDYFQMLWYQQTPGHTDMKLIGYLRYSEPTMEKEYKDDYKISGDLSGSTAKNGSLVIQKAEQKSSAVYFCAAREPRSAERQPARKGPGARTEEQGVQPPIHTLASLRTSTPPPQGPPPPK</sequence>
<dbReference type="Proteomes" id="UP000265200">
    <property type="component" value="Chromosome 22"/>
</dbReference>
<dbReference type="InterPro" id="IPR036179">
    <property type="entry name" value="Ig-like_dom_sf"/>
</dbReference>
<dbReference type="GO" id="GO:0002376">
    <property type="term" value="P:immune system process"/>
    <property type="evidence" value="ECO:0007669"/>
    <property type="project" value="UniProtKB-KW"/>
</dbReference>
<feature type="chain" id="PRO_5018092620" description="Ig-like domain-containing protein" evidence="4">
    <location>
        <begin position="18"/>
        <end position="163"/>
    </location>
</feature>
<evidence type="ECO:0000256" key="2">
    <source>
        <dbReference type="ARBA" id="ARBA00022859"/>
    </source>
</evidence>
<feature type="domain" description="Ig-like" evidence="5">
    <location>
        <begin position="18"/>
        <end position="124"/>
    </location>
</feature>
<dbReference type="InterPro" id="IPR007110">
    <property type="entry name" value="Ig-like_dom"/>
</dbReference>
<feature type="compositionally biased region" description="Basic and acidic residues" evidence="3">
    <location>
        <begin position="116"/>
        <end position="125"/>
    </location>
</feature>
<evidence type="ECO:0000313" key="7">
    <source>
        <dbReference type="Proteomes" id="UP000265200"/>
    </source>
</evidence>
<keyword evidence="2" id="KW-0391">Immunity</keyword>
<organism evidence="6 7">
    <name type="scientific">Oryzias latipes</name>
    <name type="common">Japanese rice fish</name>
    <name type="synonym">Japanese killifish</name>
    <dbReference type="NCBI Taxonomy" id="8090"/>
    <lineage>
        <taxon>Eukaryota</taxon>
        <taxon>Metazoa</taxon>
        <taxon>Chordata</taxon>
        <taxon>Craniata</taxon>
        <taxon>Vertebrata</taxon>
        <taxon>Euteleostomi</taxon>
        <taxon>Actinopterygii</taxon>
        <taxon>Neopterygii</taxon>
        <taxon>Teleostei</taxon>
        <taxon>Neoteleostei</taxon>
        <taxon>Acanthomorphata</taxon>
        <taxon>Ovalentaria</taxon>
        <taxon>Atherinomorphae</taxon>
        <taxon>Beloniformes</taxon>
        <taxon>Adrianichthyidae</taxon>
        <taxon>Oryziinae</taxon>
        <taxon>Oryzias</taxon>
    </lineage>
</organism>
<dbReference type="SUPFAM" id="SSF48726">
    <property type="entry name" value="Immunoglobulin"/>
    <property type="match status" value="1"/>
</dbReference>
<dbReference type="InterPro" id="IPR003599">
    <property type="entry name" value="Ig_sub"/>
</dbReference>
<feature type="region of interest" description="Disordered" evidence="3">
    <location>
        <begin position="116"/>
        <end position="163"/>
    </location>
</feature>
<evidence type="ECO:0000313" key="6">
    <source>
        <dbReference type="Ensembl" id="ENSORLP00015035572.1"/>
    </source>
</evidence>
<dbReference type="Ensembl" id="ENSORLT00015030423.1">
    <property type="protein sequence ID" value="ENSORLP00015035572.1"/>
    <property type="gene ID" value="ENSORLG00015022241.1"/>
</dbReference>
<protein>
    <recommendedName>
        <fullName evidence="5">Ig-like domain-containing protein</fullName>
    </recommendedName>
</protein>
<dbReference type="Pfam" id="PF07686">
    <property type="entry name" value="V-set"/>
    <property type="match status" value="1"/>
</dbReference>
<reference evidence="6 7" key="2">
    <citation type="submission" date="2017-04" db="EMBL/GenBank/DDBJ databases">
        <title>CpG methylation of centromeres and impact of large insertions on vertebrate speciation.</title>
        <authorList>
            <person name="Ichikawa K."/>
            <person name="Yoshimura J."/>
            <person name="Morishita S."/>
        </authorList>
    </citation>
    <scope>NUCLEOTIDE SEQUENCE</scope>
    <source>
        <strain evidence="6 7">HSOK</strain>
    </source>
</reference>
<proteinExistence type="predicted"/>
<feature type="compositionally biased region" description="Pro residues" evidence="3">
    <location>
        <begin position="153"/>
        <end position="163"/>
    </location>
</feature>
<accession>A0A3P9JUE1</accession>
<reference evidence="6" key="3">
    <citation type="submission" date="2025-08" db="UniProtKB">
        <authorList>
            <consortium name="Ensembl"/>
        </authorList>
    </citation>
    <scope>IDENTIFICATION</scope>
    <source>
        <strain evidence="6">HSOK</strain>
    </source>
</reference>
<feature type="signal peptide" evidence="4">
    <location>
        <begin position="1"/>
        <end position="17"/>
    </location>
</feature>
<evidence type="ECO:0000256" key="3">
    <source>
        <dbReference type="SAM" id="MobiDB-lite"/>
    </source>
</evidence>
<evidence type="ECO:0000256" key="4">
    <source>
        <dbReference type="SAM" id="SignalP"/>
    </source>
</evidence>
<dbReference type="PANTHER" id="PTHR23268">
    <property type="entry name" value="T-CELL RECEPTOR BETA CHAIN"/>
    <property type="match status" value="1"/>
</dbReference>
<dbReference type="PANTHER" id="PTHR23268:SF102">
    <property type="entry name" value="IMMUNOGLOBULIN V-SET DOMAIN-CONTAINING PROTEIN"/>
    <property type="match status" value="1"/>
</dbReference>
<dbReference type="InterPro" id="IPR013783">
    <property type="entry name" value="Ig-like_fold"/>
</dbReference>
<dbReference type="AlphaFoldDB" id="A0A3P9JUE1"/>
<dbReference type="InterPro" id="IPR013106">
    <property type="entry name" value="Ig_V-set"/>
</dbReference>
<dbReference type="Gene3D" id="2.60.40.10">
    <property type="entry name" value="Immunoglobulins"/>
    <property type="match status" value="1"/>
</dbReference>
<name>A0A3P9JUE1_ORYLA</name>
<evidence type="ECO:0000256" key="1">
    <source>
        <dbReference type="ARBA" id="ARBA00022729"/>
    </source>
</evidence>